<dbReference type="FunFam" id="3.40.640.10:FF:000111">
    <property type="entry name" value="Cystathionine gamma-synthase"/>
    <property type="match status" value="1"/>
</dbReference>
<comment type="catalytic activity">
    <reaction evidence="6">
        <text>O-succinyl-L-homoserine + L-cysteine = L,L-cystathionine + succinate + H(+)</text>
        <dbReference type="Rhea" id="RHEA:20397"/>
        <dbReference type="ChEBI" id="CHEBI:15378"/>
        <dbReference type="ChEBI" id="CHEBI:30031"/>
        <dbReference type="ChEBI" id="CHEBI:35235"/>
        <dbReference type="ChEBI" id="CHEBI:57661"/>
        <dbReference type="ChEBI" id="CHEBI:58161"/>
        <dbReference type="EC" id="2.5.1.48"/>
    </reaction>
</comment>
<dbReference type="OrthoDB" id="10047078at2759"/>
<proteinExistence type="inferred from homology"/>
<dbReference type="GO" id="GO:0009086">
    <property type="term" value="P:methionine biosynthetic process"/>
    <property type="evidence" value="ECO:0007669"/>
    <property type="project" value="UniProtKB-KW"/>
</dbReference>
<comment type="pathway">
    <text evidence="8">Amino-acid biosynthesis; L-methionine biosynthesis via de novo pathway; L-cystathionine from O-succinyl-L-homoserine: step 1/1.</text>
</comment>
<evidence type="ECO:0000256" key="4">
    <source>
        <dbReference type="ARBA" id="ARBA00022898"/>
    </source>
</evidence>
<evidence type="ECO:0000256" key="2">
    <source>
        <dbReference type="ARBA" id="ARBA00022605"/>
    </source>
</evidence>
<reference evidence="13" key="1">
    <citation type="submission" date="2014-03" db="EMBL/GenBank/DDBJ databases">
        <authorList>
            <person name="Casaregola S."/>
        </authorList>
    </citation>
    <scope>NUCLEOTIDE SEQUENCE [LARGE SCALE GENOMIC DNA]</scope>
    <source>
        <strain evidence="13">CLIB 918</strain>
    </source>
</reference>
<evidence type="ECO:0000256" key="5">
    <source>
        <dbReference type="ARBA" id="ARBA00023167"/>
    </source>
</evidence>
<dbReference type="STRING" id="1173061.A0A0J9X7B2"/>
<evidence type="ECO:0000256" key="8">
    <source>
        <dbReference type="ARBA" id="ARBA00060510"/>
    </source>
</evidence>
<organism evidence="13 14">
    <name type="scientific">Geotrichum candidum</name>
    <name type="common">Oospora lactis</name>
    <name type="synonym">Dipodascus geotrichum</name>
    <dbReference type="NCBI Taxonomy" id="1173061"/>
    <lineage>
        <taxon>Eukaryota</taxon>
        <taxon>Fungi</taxon>
        <taxon>Dikarya</taxon>
        <taxon>Ascomycota</taxon>
        <taxon>Saccharomycotina</taxon>
        <taxon>Dipodascomycetes</taxon>
        <taxon>Dipodascales</taxon>
        <taxon>Dipodascaceae</taxon>
        <taxon>Geotrichum</taxon>
    </lineage>
</organism>
<keyword evidence="4 12" id="KW-0663">Pyridoxal phosphate</keyword>
<evidence type="ECO:0000256" key="11">
    <source>
        <dbReference type="ARBA" id="ARBA00083849"/>
    </source>
</evidence>
<sequence length="587" mass="65272">MPFSLLPPVEVGSPIPANTPHAVSVTLPTWAANVAYEEGKEWVTSKMTSGYPRFFVHSIIQKLCKFIEDKYARENELSFIFPTYNVACRCRDFIKKHSTNNPSLRILQLSTPHILSENDEENESVDASFAVILFPKEEFPLAKAYWQHSGEGISSRMAEFCLDRFATAGANIPCGHSNGCTSKPGSKCGGFHKSGNNREFSVDKSELLSKDDKDTNVFLEERFGRNLDLSFAAEAKLALRRRISGKINESSRDASNSSGHTAEISENDVYLYPTGMASIFSAHRAALEVGGNLKSVCYGFPYVDTKNILTKFGPGLFFFGHGDDQSFEQLKTLLESGEKILAVFCEFPSNPLLKSPDLVGIKKLADQYNFFVVVDETVGNFLNIHVLPYADMVASSLTKVFSGDSNVMGGSLVLNPNGKRYNQLKETLNKQYEDIFWAEDAIYMERNSRDFAERSAKINNTAEAVAELLKESPLIKDVFYPKFNPSRKYYDRCKVKNGGYGGLLSIVFHNPKEAQTFYDAVVTAKGPSLGTNFTLTSPYAILAHYSELDWAESFGVDRSLVRISVGLEEKEDLLNTFRAGLAACNTK</sequence>
<evidence type="ECO:0000256" key="7">
    <source>
        <dbReference type="ARBA" id="ARBA00058439"/>
    </source>
</evidence>
<dbReference type="Pfam" id="PF01053">
    <property type="entry name" value="Cys_Met_Meta_PP"/>
    <property type="match status" value="1"/>
</dbReference>
<evidence type="ECO:0000256" key="1">
    <source>
        <dbReference type="ARBA" id="ARBA00001933"/>
    </source>
</evidence>
<dbReference type="AlphaFoldDB" id="A0A0J9X7B2"/>
<keyword evidence="5" id="KW-0486">Methionine biosynthesis</keyword>
<dbReference type="Proteomes" id="UP000242525">
    <property type="component" value="Unassembled WGS sequence"/>
</dbReference>
<comment type="function">
    <text evidence="7">Catalyzes the formation of L-cystathionine from O-succinyl-L-homoserine (OSHS) and L-cysteine, via a gamma-replacement reaction. In the absence of thiol, catalyzes gamma-elimination to form 2-oxobutanoate, succinate and ammonia.</text>
</comment>
<dbReference type="EMBL" id="CCBN010000005">
    <property type="protein sequence ID" value="CDO53327.1"/>
    <property type="molecule type" value="Genomic_DNA"/>
</dbReference>
<dbReference type="InterPro" id="IPR000277">
    <property type="entry name" value="Cys/Met-Metab_PyrdxlP-dep_enz"/>
</dbReference>
<dbReference type="InterPro" id="IPR015421">
    <property type="entry name" value="PyrdxlP-dep_Trfase_major"/>
</dbReference>
<dbReference type="InterPro" id="IPR015424">
    <property type="entry name" value="PyrdxlP-dep_Trfase"/>
</dbReference>
<comment type="similarity">
    <text evidence="9">Belongs to the trans-sulfuration enzymes family. MET7 subfamily.</text>
</comment>
<dbReference type="InterPro" id="IPR015422">
    <property type="entry name" value="PyrdxlP-dep_Trfase_small"/>
</dbReference>
<gene>
    <name evidence="13" type="ORF">BN980_GECA05s00076g</name>
</gene>
<dbReference type="GO" id="GO:0003962">
    <property type="term" value="F:cystathionine gamma-synthase activity"/>
    <property type="evidence" value="ECO:0007669"/>
    <property type="project" value="UniProtKB-EC"/>
</dbReference>
<evidence type="ECO:0000256" key="9">
    <source>
        <dbReference type="ARBA" id="ARBA00061376"/>
    </source>
</evidence>
<evidence type="ECO:0000256" key="6">
    <source>
        <dbReference type="ARBA" id="ARBA00051441"/>
    </source>
</evidence>
<name>A0A0J9X7B2_GEOCN</name>
<evidence type="ECO:0000313" key="13">
    <source>
        <dbReference type="EMBL" id="CDO53327.1"/>
    </source>
</evidence>
<accession>A0A0J9X7B2</accession>
<dbReference type="EC" id="2.5.1.48" evidence="10"/>
<dbReference type="InterPro" id="IPR051750">
    <property type="entry name" value="Trans-sulfuration_enzymes"/>
</dbReference>
<evidence type="ECO:0000256" key="3">
    <source>
        <dbReference type="ARBA" id="ARBA00022679"/>
    </source>
</evidence>
<dbReference type="Gene3D" id="3.40.640.10">
    <property type="entry name" value="Type I PLP-dependent aspartate aminotransferase-like (Major domain)"/>
    <property type="match status" value="1"/>
</dbReference>
<dbReference type="GO" id="GO:0030170">
    <property type="term" value="F:pyridoxal phosphate binding"/>
    <property type="evidence" value="ECO:0007669"/>
    <property type="project" value="InterPro"/>
</dbReference>
<keyword evidence="2" id="KW-0028">Amino-acid biosynthesis</keyword>
<dbReference type="PANTHER" id="PTHR42699">
    <property type="match status" value="1"/>
</dbReference>
<dbReference type="Gene3D" id="3.90.1150.10">
    <property type="entry name" value="Aspartate Aminotransferase, domain 1"/>
    <property type="match status" value="1"/>
</dbReference>
<evidence type="ECO:0000256" key="12">
    <source>
        <dbReference type="RuleBase" id="RU362118"/>
    </source>
</evidence>
<dbReference type="PANTHER" id="PTHR42699:SF1">
    <property type="entry name" value="CYSTATHIONINE GAMMA-SYNTHASE-RELATED"/>
    <property type="match status" value="1"/>
</dbReference>
<dbReference type="GO" id="GO:0019346">
    <property type="term" value="P:transsulfuration"/>
    <property type="evidence" value="ECO:0007669"/>
    <property type="project" value="InterPro"/>
</dbReference>
<evidence type="ECO:0000313" key="14">
    <source>
        <dbReference type="Proteomes" id="UP000242525"/>
    </source>
</evidence>
<comment type="cofactor">
    <cofactor evidence="1 12">
        <name>pyridoxal 5'-phosphate</name>
        <dbReference type="ChEBI" id="CHEBI:597326"/>
    </cofactor>
</comment>
<protein>
    <recommendedName>
        <fullName evidence="10">cystathionine gamma-synthase</fullName>
        <ecNumber evidence="10">2.5.1.48</ecNumber>
    </recommendedName>
    <alternativeName>
        <fullName evidence="11">O-succinylhomoserine (thiol)-lyase</fullName>
    </alternativeName>
</protein>
<keyword evidence="3" id="KW-0808">Transferase</keyword>
<dbReference type="SUPFAM" id="SSF53383">
    <property type="entry name" value="PLP-dependent transferases"/>
    <property type="match status" value="1"/>
</dbReference>
<dbReference type="FunFam" id="3.90.1150.10:FF:000063">
    <property type="entry name" value="Probable cystathionine gamma-synthase"/>
    <property type="match status" value="1"/>
</dbReference>
<comment type="caution">
    <text evidence="13">The sequence shown here is derived from an EMBL/GenBank/DDBJ whole genome shotgun (WGS) entry which is preliminary data.</text>
</comment>
<evidence type="ECO:0000256" key="10">
    <source>
        <dbReference type="ARBA" id="ARBA00066530"/>
    </source>
</evidence>
<keyword evidence="14" id="KW-1185">Reference proteome</keyword>